<evidence type="ECO:0000256" key="2">
    <source>
        <dbReference type="ARBA" id="ARBA00023002"/>
    </source>
</evidence>
<evidence type="ECO:0000313" key="4">
    <source>
        <dbReference type="Proteomes" id="UP000013111"/>
    </source>
</evidence>
<accession>A0A831A7T5</accession>
<comment type="caution">
    <text evidence="3">The sequence shown here is derived from an EMBL/GenBank/DDBJ whole genome shotgun (WGS) entry which is preliminary data.</text>
</comment>
<dbReference type="EC" id="1.1.1.47" evidence="3"/>
<dbReference type="SUPFAM" id="SSF51735">
    <property type="entry name" value="NAD(P)-binding Rossmann-fold domains"/>
    <property type="match status" value="1"/>
</dbReference>
<reference evidence="3 4" key="2">
    <citation type="submission" date="2013-04" db="EMBL/GenBank/DDBJ databases">
        <title>Comparative genomics of 12 strains of Erwinia amylovora identifies a pan-genome with a large conserved core and provides insights into host specificity.</title>
        <authorList>
            <person name="Mann R.A."/>
            <person name="Smits T.H.M."/>
            <person name="Buehlmann A."/>
            <person name="Blom J."/>
            <person name="Goesmann A."/>
            <person name="Frey J.E."/>
            <person name="Plummer K.M."/>
            <person name="Beer S.V."/>
            <person name="Luck J."/>
            <person name="Duffy B."/>
            <person name="Rodoni B."/>
        </authorList>
    </citation>
    <scope>NUCLEOTIDE SEQUENCE [LARGE SCALE GENOMIC DNA]</scope>
    <source>
        <strain evidence="4">CFBP 1232</strain>
    </source>
</reference>
<keyword evidence="2 3" id="KW-0560">Oxidoreductase</keyword>
<proteinExistence type="inferred from homology"/>
<dbReference type="PRINTS" id="PR00081">
    <property type="entry name" value="GDHRDH"/>
</dbReference>
<name>A0A831A7T5_ERWAM</name>
<dbReference type="FunFam" id="3.40.50.720:FF:000084">
    <property type="entry name" value="Short-chain dehydrogenase reductase"/>
    <property type="match status" value="1"/>
</dbReference>
<sequence length="262" mass="28511">MYTDLQGKVAAVTGSSRGIGAALVTRLVEEGMNVVINYHSNKEEAQELADKLNARRSGKAIVFGGDISDENVAHHFVHSAIENFGQLDLLINNAGIEIQSPAHKITLEDWRKVIDVNLTSYFLTARSALNYFTEKNIKGNIINISSVHEIIPWPTFVSYAASKGGIRMLTQSLALEYAEKGIRVNAIGPGAINTPMNQEKMGDEALRLELEELIPMKFVAEPEVVANVAAWLASEQSAYVTGQTLFVDGGMTLYPSFQGGKG</sequence>
<dbReference type="InterPro" id="IPR002347">
    <property type="entry name" value="SDR_fam"/>
</dbReference>
<comment type="similarity">
    <text evidence="1">Belongs to the short-chain dehydrogenases/reductases (SDR) family.</text>
</comment>
<protein>
    <submittedName>
        <fullName evidence="3">Glucose 1-dehydrogenase</fullName>
        <ecNumber evidence="3">1.1.1.47</ecNumber>
    </submittedName>
</protein>
<evidence type="ECO:0000256" key="1">
    <source>
        <dbReference type="ARBA" id="ARBA00006484"/>
    </source>
</evidence>
<organism evidence="3 4">
    <name type="scientific">Erwinia amylovora NBRC 12687 = CFBP 1232</name>
    <dbReference type="NCBI Taxonomy" id="1219359"/>
    <lineage>
        <taxon>Bacteria</taxon>
        <taxon>Pseudomonadati</taxon>
        <taxon>Pseudomonadota</taxon>
        <taxon>Gammaproteobacteria</taxon>
        <taxon>Enterobacterales</taxon>
        <taxon>Erwiniaceae</taxon>
        <taxon>Erwinia</taxon>
    </lineage>
</organism>
<dbReference type="Pfam" id="PF13561">
    <property type="entry name" value="adh_short_C2"/>
    <property type="match status" value="1"/>
</dbReference>
<dbReference type="Gene3D" id="3.40.50.720">
    <property type="entry name" value="NAD(P)-binding Rossmann-like Domain"/>
    <property type="match status" value="1"/>
</dbReference>
<gene>
    <name evidence="3" type="primary">gdh</name>
    <name evidence="3" type="ORF">BN437_3369</name>
</gene>
<dbReference type="EMBL" id="CAPB01000039">
    <property type="protein sequence ID" value="CCO95270.1"/>
    <property type="molecule type" value="Genomic_DNA"/>
</dbReference>
<dbReference type="GeneID" id="97607381"/>
<dbReference type="InterPro" id="IPR036291">
    <property type="entry name" value="NAD(P)-bd_dom_sf"/>
</dbReference>
<dbReference type="PRINTS" id="PR00080">
    <property type="entry name" value="SDRFAMILY"/>
</dbReference>
<dbReference type="PANTHER" id="PTHR43639">
    <property type="entry name" value="OXIDOREDUCTASE, SHORT-CHAIN DEHYDROGENASE/REDUCTASE FAMILY (AFU_ORTHOLOGUE AFUA_5G02870)"/>
    <property type="match status" value="1"/>
</dbReference>
<dbReference type="AlphaFoldDB" id="A0A831A7T5"/>
<dbReference type="NCBIfam" id="NF005559">
    <property type="entry name" value="PRK07231.1"/>
    <property type="match status" value="1"/>
</dbReference>
<evidence type="ECO:0000313" key="3">
    <source>
        <dbReference type="EMBL" id="CCO95270.1"/>
    </source>
</evidence>
<dbReference type="Proteomes" id="UP000013111">
    <property type="component" value="Unassembled WGS sequence"/>
</dbReference>
<dbReference type="PROSITE" id="PS00061">
    <property type="entry name" value="ADH_SHORT"/>
    <property type="match status" value="1"/>
</dbReference>
<dbReference type="GO" id="GO:0047936">
    <property type="term" value="F:glucose 1-dehydrogenase [NAD(P)+] activity"/>
    <property type="evidence" value="ECO:0007669"/>
    <property type="project" value="UniProtKB-EC"/>
</dbReference>
<dbReference type="InterPro" id="IPR020904">
    <property type="entry name" value="Sc_DH/Rdtase_CS"/>
</dbReference>
<dbReference type="RefSeq" id="WP_004160316.1">
    <property type="nucleotide sequence ID" value="NZ_BAYW01000018.1"/>
</dbReference>
<reference evidence="3 4" key="1">
    <citation type="submission" date="2012-11" db="EMBL/GenBank/DDBJ databases">
        <authorList>
            <person name="Linke B."/>
        </authorList>
    </citation>
    <scope>NUCLEOTIDE SEQUENCE [LARGE SCALE GENOMIC DNA]</scope>
    <source>
        <strain evidence="4">CFBP 1232</strain>
    </source>
</reference>
<dbReference type="PANTHER" id="PTHR43639:SF1">
    <property type="entry name" value="SHORT-CHAIN DEHYDROGENASE_REDUCTASE FAMILY PROTEIN"/>
    <property type="match status" value="1"/>
</dbReference>